<sequence>MNQHTRQPKGSAEKSDLTEFSEAEQQLAELLTIQQAVQSIAEKLKGMIEQAIKKTVPMA</sequence>
<name>A0A1V9G9B1_9BACT</name>
<keyword evidence="3" id="KW-1185">Reference proteome</keyword>
<dbReference type="STRING" id="1703345.A3860_02445"/>
<dbReference type="EMBL" id="LVYD01000001">
    <property type="protein sequence ID" value="OQP67239.1"/>
    <property type="molecule type" value="Genomic_DNA"/>
</dbReference>
<dbReference type="Proteomes" id="UP000192796">
    <property type="component" value="Unassembled WGS sequence"/>
</dbReference>
<organism evidence="2 3">
    <name type="scientific">Niastella vici</name>
    <dbReference type="NCBI Taxonomy" id="1703345"/>
    <lineage>
        <taxon>Bacteria</taxon>
        <taxon>Pseudomonadati</taxon>
        <taxon>Bacteroidota</taxon>
        <taxon>Chitinophagia</taxon>
        <taxon>Chitinophagales</taxon>
        <taxon>Chitinophagaceae</taxon>
        <taxon>Niastella</taxon>
    </lineage>
</organism>
<accession>A0A1V9G9B1</accession>
<reference evidence="2 3" key="1">
    <citation type="submission" date="2016-03" db="EMBL/GenBank/DDBJ databases">
        <title>Niastella vici sp. nov., isolated from farmland soil.</title>
        <authorList>
            <person name="Chen L."/>
            <person name="Wang D."/>
            <person name="Yang S."/>
            <person name="Wang G."/>
        </authorList>
    </citation>
    <scope>NUCLEOTIDE SEQUENCE [LARGE SCALE GENOMIC DNA]</scope>
    <source>
        <strain evidence="2 3">DJ57</strain>
    </source>
</reference>
<comment type="caution">
    <text evidence="2">The sequence shown here is derived from an EMBL/GenBank/DDBJ whole genome shotgun (WGS) entry which is preliminary data.</text>
</comment>
<proteinExistence type="predicted"/>
<dbReference type="AlphaFoldDB" id="A0A1V9G9B1"/>
<dbReference type="RefSeq" id="WP_081144934.1">
    <property type="nucleotide sequence ID" value="NZ_LVYD01000001.1"/>
</dbReference>
<protein>
    <submittedName>
        <fullName evidence="2">Uncharacterized protein</fullName>
    </submittedName>
</protein>
<evidence type="ECO:0000313" key="3">
    <source>
        <dbReference type="Proteomes" id="UP000192796"/>
    </source>
</evidence>
<evidence type="ECO:0000313" key="2">
    <source>
        <dbReference type="EMBL" id="OQP67239.1"/>
    </source>
</evidence>
<feature type="region of interest" description="Disordered" evidence="1">
    <location>
        <begin position="1"/>
        <end position="21"/>
    </location>
</feature>
<gene>
    <name evidence="2" type="ORF">A3860_02445</name>
</gene>
<evidence type="ECO:0000256" key="1">
    <source>
        <dbReference type="SAM" id="MobiDB-lite"/>
    </source>
</evidence>